<proteinExistence type="predicted"/>
<dbReference type="EMBL" id="JAIWYP010000009">
    <property type="protein sequence ID" value="KAH3776841.1"/>
    <property type="molecule type" value="Genomic_DNA"/>
</dbReference>
<comment type="caution">
    <text evidence="1">The sequence shown here is derived from an EMBL/GenBank/DDBJ whole genome shotgun (WGS) entry which is preliminary data.</text>
</comment>
<reference evidence="1" key="1">
    <citation type="journal article" date="2019" name="bioRxiv">
        <title>The Genome of the Zebra Mussel, Dreissena polymorpha: A Resource for Invasive Species Research.</title>
        <authorList>
            <person name="McCartney M.A."/>
            <person name="Auch B."/>
            <person name="Kono T."/>
            <person name="Mallez S."/>
            <person name="Zhang Y."/>
            <person name="Obille A."/>
            <person name="Becker A."/>
            <person name="Abrahante J.E."/>
            <person name="Garbe J."/>
            <person name="Badalamenti J.P."/>
            <person name="Herman A."/>
            <person name="Mangelson H."/>
            <person name="Liachko I."/>
            <person name="Sullivan S."/>
            <person name="Sone E.D."/>
            <person name="Koren S."/>
            <person name="Silverstein K.A.T."/>
            <person name="Beckman K.B."/>
            <person name="Gohl D.M."/>
        </authorList>
    </citation>
    <scope>NUCLEOTIDE SEQUENCE</scope>
    <source>
        <strain evidence="1">Duluth1</strain>
        <tissue evidence="1">Whole animal</tissue>
    </source>
</reference>
<dbReference type="Proteomes" id="UP000828390">
    <property type="component" value="Unassembled WGS sequence"/>
</dbReference>
<accession>A0A9D4III7</accession>
<evidence type="ECO:0000313" key="2">
    <source>
        <dbReference type="Proteomes" id="UP000828390"/>
    </source>
</evidence>
<dbReference type="AlphaFoldDB" id="A0A9D4III7"/>
<reference evidence="1" key="2">
    <citation type="submission" date="2020-11" db="EMBL/GenBank/DDBJ databases">
        <authorList>
            <person name="McCartney M.A."/>
            <person name="Auch B."/>
            <person name="Kono T."/>
            <person name="Mallez S."/>
            <person name="Becker A."/>
            <person name="Gohl D.M."/>
            <person name="Silverstein K.A.T."/>
            <person name="Koren S."/>
            <person name="Bechman K.B."/>
            <person name="Herman A."/>
            <person name="Abrahante J.E."/>
            <person name="Garbe J."/>
        </authorList>
    </citation>
    <scope>NUCLEOTIDE SEQUENCE</scope>
    <source>
        <strain evidence="1">Duluth1</strain>
        <tissue evidence="1">Whole animal</tissue>
    </source>
</reference>
<organism evidence="1 2">
    <name type="scientific">Dreissena polymorpha</name>
    <name type="common">Zebra mussel</name>
    <name type="synonym">Mytilus polymorpha</name>
    <dbReference type="NCBI Taxonomy" id="45954"/>
    <lineage>
        <taxon>Eukaryota</taxon>
        <taxon>Metazoa</taxon>
        <taxon>Spiralia</taxon>
        <taxon>Lophotrochozoa</taxon>
        <taxon>Mollusca</taxon>
        <taxon>Bivalvia</taxon>
        <taxon>Autobranchia</taxon>
        <taxon>Heteroconchia</taxon>
        <taxon>Euheterodonta</taxon>
        <taxon>Imparidentia</taxon>
        <taxon>Neoheterodontei</taxon>
        <taxon>Myida</taxon>
        <taxon>Dreissenoidea</taxon>
        <taxon>Dreissenidae</taxon>
        <taxon>Dreissena</taxon>
    </lineage>
</organism>
<name>A0A9D4III7_DREPO</name>
<keyword evidence="2" id="KW-1185">Reference proteome</keyword>
<protein>
    <submittedName>
        <fullName evidence="1">Uncharacterized protein</fullName>
    </submittedName>
</protein>
<evidence type="ECO:0000313" key="1">
    <source>
        <dbReference type="EMBL" id="KAH3776841.1"/>
    </source>
</evidence>
<sequence>MSSPNANLQWLLLVTVTGHPHKLKPSSSEIHALHTSFKLLKVQRHGTNSRPSATKHLLLKPFGACGTD</sequence>
<gene>
    <name evidence="1" type="ORF">DPMN_178275</name>
</gene>